<organism evidence="1 2">
    <name type="scientific">Desulfamplus magnetovallimortis</name>
    <dbReference type="NCBI Taxonomy" id="1246637"/>
    <lineage>
        <taxon>Bacteria</taxon>
        <taxon>Pseudomonadati</taxon>
        <taxon>Thermodesulfobacteriota</taxon>
        <taxon>Desulfobacteria</taxon>
        <taxon>Desulfobacterales</taxon>
        <taxon>Desulfobacteraceae</taxon>
        <taxon>Desulfamplus</taxon>
    </lineage>
</organism>
<name>A0A1W1HLQ7_9BACT</name>
<sequence>MELFSAWFQLLQHVLKRPWRLTATIEVLKAFIKTGSYEGFLINPLDCEGITTMHESLYISICYGDFLITTMFADASQQNMKVVVYQHVMETF</sequence>
<evidence type="ECO:0000313" key="1">
    <source>
        <dbReference type="EMBL" id="SLM33282.1"/>
    </source>
</evidence>
<accession>A0A1W1HLQ7</accession>
<protein>
    <submittedName>
        <fullName evidence="1">Uncharacterized protein</fullName>
    </submittedName>
</protein>
<dbReference type="EMBL" id="FWEV01000346">
    <property type="protein sequence ID" value="SLM33282.1"/>
    <property type="molecule type" value="Genomic_DNA"/>
</dbReference>
<dbReference type="AlphaFoldDB" id="A0A1W1HLQ7"/>
<evidence type="ECO:0000313" key="2">
    <source>
        <dbReference type="Proteomes" id="UP000191931"/>
    </source>
</evidence>
<reference evidence="1 2" key="1">
    <citation type="submission" date="2017-03" db="EMBL/GenBank/DDBJ databases">
        <authorList>
            <person name="Afonso C.L."/>
            <person name="Miller P.J."/>
            <person name="Scott M.A."/>
            <person name="Spackman E."/>
            <person name="Goraichik I."/>
            <person name="Dimitrov K.M."/>
            <person name="Suarez D.L."/>
            <person name="Swayne D.E."/>
        </authorList>
    </citation>
    <scope>NUCLEOTIDE SEQUENCE [LARGE SCALE GENOMIC DNA]</scope>
    <source>
        <strain evidence="1">PRJEB14757</strain>
    </source>
</reference>
<keyword evidence="2" id="KW-1185">Reference proteome</keyword>
<dbReference type="Proteomes" id="UP000191931">
    <property type="component" value="Unassembled WGS sequence"/>
</dbReference>
<proteinExistence type="predicted"/>
<gene>
    <name evidence="1" type="ORF">MTBBW1_990011</name>
</gene>